<reference evidence="1" key="1">
    <citation type="submission" date="2013-10" db="EMBL/GenBank/DDBJ databases">
        <title>Genomic analysis of the causative agents of coccidiosis in chickens.</title>
        <authorList>
            <person name="Reid A.J."/>
            <person name="Blake D."/>
            <person name="Billington K."/>
            <person name="Browne H."/>
            <person name="Dunn M."/>
            <person name="Hung S."/>
            <person name="Kawahara F."/>
            <person name="Miranda-Saavedra D."/>
            <person name="Mourier T."/>
            <person name="Nagra H."/>
            <person name="Otto T.D."/>
            <person name="Rawlings N."/>
            <person name="Sanchez A."/>
            <person name="Sanders M."/>
            <person name="Subramaniam C."/>
            <person name="Tay Y."/>
            <person name="Dear P."/>
            <person name="Doerig C."/>
            <person name="Gruber A."/>
            <person name="Parkinson J."/>
            <person name="Shirley M."/>
            <person name="Wan K.L."/>
            <person name="Berriman M."/>
            <person name="Tomley F."/>
            <person name="Pain A."/>
        </authorList>
    </citation>
    <scope>NUCLEOTIDE SEQUENCE [LARGE SCALE GENOMIC DNA]</scope>
    <source>
        <strain evidence="1">Houghton</strain>
    </source>
</reference>
<evidence type="ECO:0000313" key="2">
    <source>
        <dbReference type="Proteomes" id="UP000030754"/>
    </source>
</evidence>
<dbReference type="VEuPathDB" id="ToxoDB:ENH_00067450"/>
<protein>
    <submittedName>
        <fullName evidence="1">Uncharacterized protein</fullName>
    </submittedName>
</protein>
<accession>U6N204</accession>
<organism evidence="1 2">
    <name type="scientific">Eimeria necatrix</name>
    <dbReference type="NCBI Taxonomy" id="51315"/>
    <lineage>
        <taxon>Eukaryota</taxon>
        <taxon>Sar</taxon>
        <taxon>Alveolata</taxon>
        <taxon>Apicomplexa</taxon>
        <taxon>Conoidasida</taxon>
        <taxon>Coccidia</taxon>
        <taxon>Eucoccidiorida</taxon>
        <taxon>Eimeriorina</taxon>
        <taxon>Eimeriidae</taxon>
        <taxon>Eimeria</taxon>
    </lineage>
</organism>
<dbReference type="OrthoDB" id="444540at2759"/>
<name>U6N204_9EIME</name>
<keyword evidence="2" id="KW-1185">Reference proteome</keyword>
<dbReference type="RefSeq" id="XP_013437800.1">
    <property type="nucleotide sequence ID" value="XM_013582346.1"/>
</dbReference>
<dbReference type="GeneID" id="25476879"/>
<gene>
    <name evidence="1" type="ORF">ENH_00067450</name>
</gene>
<evidence type="ECO:0000313" key="1">
    <source>
        <dbReference type="EMBL" id="CDJ69333.1"/>
    </source>
</evidence>
<sequence>MQWTLMQSRTQLNCCCLARFIDFLLPMSSSERELLLSRDQRSLRLPRRSCSVCYCCCCCCYSADKRESDYSWSTGDVCVAQLLQREIDAHRALEIRRRILSDSPDFLLLAAFQFVEDPSIASVTPLSLAEALAEEGFVLTQMDQKLIFRRLDRSSYHSSIFGCYLSHCLLL</sequence>
<reference evidence="1" key="2">
    <citation type="submission" date="2013-10" db="EMBL/GenBank/DDBJ databases">
        <authorList>
            <person name="Aslett M."/>
        </authorList>
    </citation>
    <scope>NUCLEOTIDE SEQUENCE [LARGE SCALE GENOMIC DNA]</scope>
    <source>
        <strain evidence="1">Houghton</strain>
    </source>
</reference>
<dbReference type="EMBL" id="HG725702">
    <property type="protein sequence ID" value="CDJ69333.1"/>
    <property type="molecule type" value="Genomic_DNA"/>
</dbReference>
<dbReference type="Proteomes" id="UP000030754">
    <property type="component" value="Unassembled WGS sequence"/>
</dbReference>
<proteinExistence type="predicted"/>
<dbReference type="AlphaFoldDB" id="U6N204"/>